<dbReference type="STRING" id="1334629.MFUL124B02_25915"/>
<gene>
    <name evidence="2" type="ORF">MFU01_65510</name>
    <name evidence="3" type="ORF">SAMN05443572_105123</name>
</gene>
<accession>A0A511TBF4</accession>
<reference evidence="3 4" key="1">
    <citation type="submission" date="2016-10" db="EMBL/GenBank/DDBJ databases">
        <authorList>
            <person name="Varghese N."/>
            <person name="Submissions S."/>
        </authorList>
    </citation>
    <scope>NUCLEOTIDE SEQUENCE [LARGE SCALE GENOMIC DNA]</scope>
    <source>
        <strain evidence="3 4">DSM 16525</strain>
    </source>
</reference>
<comment type="caution">
    <text evidence="2">The sequence shown here is derived from an EMBL/GenBank/DDBJ whole genome shotgun (WGS) entry which is preliminary data.</text>
</comment>
<evidence type="ECO:0000256" key="1">
    <source>
        <dbReference type="SAM" id="SignalP"/>
    </source>
</evidence>
<feature type="chain" id="PRO_5022881400" description="Lipoprotein" evidence="1">
    <location>
        <begin position="18"/>
        <end position="267"/>
    </location>
</feature>
<dbReference type="EMBL" id="FOIB01000005">
    <property type="protein sequence ID" value="SEU12496.1"/>
    <property type="molecule type" value="Genomic_DNA"/>
</dbReference>
<dbReference type="Proteomes" id="UP000321514">
    <property type="component" value="Unassembled WGS sequence"/>
</dbReference>
<feature type="signal peptide" evidence="1">
    <location>
        <begin position="1"/>
        <end position="17"/>
    </location>
</feature>
<reference evidence="2 5" key="2">
    <citation type="submission" date="2019-07" db="EMBL/GenBank/DDBJ databases">
        <title>Whole genome shotgun sequence of Myxococcus fulvus NBRC 100333.</title>
        <authorList>
            <person name="Hosoyama A."/>
            <person name="Uohara A."/>
            <person name="Ohji S."/>
            <person name="Ichikawa N."/>
        </authorList>
    </citation>
    <scope>NUCLEOTIDE SEQUENCE [LARGE SCALE GENOMIC DNA]</scope>
    <source>
        <strain evidence="2 5">NBRC 100333</strain>
    </source>
</reference>
<keyword evidence="4" id="KW-1185">Reference proteome</keyword>
<keyword evidence="1" id="KW-0732">Signal</keyword>
<dbReference type="EMBL" id="BJXR01000048">
    <property type="protein sequence ID" value="GEN11514.1"/>
    <property type="molecule type" value="Genomic_DNA"/>
</dbReference>
<name>A0A511TBF4_MYXFU</name>
<evidence type="ECO:0000313" key="4">
    <source>
        <dbReference type="Proteomes" id="UP000183760"/>
    </source>
</evidence>
<dbReference type="AlphaFoldDB" id="A0A511TBF4"/>
<organism evidence="2 5">
    <name type="scientific">Myxococcus fulvus</name>
    <dbReference type="NCBI Taxonomy" id="33"/>
    <lineage>
        <taxon>Bacteria</taxon>
        <taxon>Pseudomonadati</taxon>
        <taxon>Myxococcota</taxon>
        <taxon>Myxococcia</taxon>
        <taxon>Myxococcales</taxon>
        <taxon>Cystobacterineae</taxon>
        <taxon>Myxococcaceae</taxon>
        <taxon>Myxococcus</taxon>
    </lineage>
</organism>
<protein>
    <recommendedName>
        <fullName evidence="6">Lipoprotein</fullName>
    </recommendedName>
</protein>
<proteinExistence type="predicted"/>
<dbReference type="RefSeq" id="WP_143097190.1">
    <property type="nucleotide sequence ID" value="NZ_BJXR01000048.1"/>
</dbReference>
<evidence type="ECO:0000313" key="2">
    <source>
        <dbReference type="EMBL" id="GEN11514.1"/>
    </source>
</evidence>
<evidence type="ECO:0000313" key="5">
    <source>
        <dbReference type="Proteomes" id="UP000321514"/>
    </source>
</evidence>
<dbReference type="OrthoDB" id="5505508at2"/>
<evidence type="ECO:0000313" key="3">
    <source>
        <dbReference type="EMBL" id="SEU12496.1"/>
    </source>
</evidence>
<sequence length="267" mass="28791">MRFVVPFVLLSATAAVASTPAPEVQGGEYVAVIWGGGKDAEAAKASVAKWESERELLAQALVLAEGFPKTVSSGSVPGLNPGFEVVLLGFCRSDEAAVQRRLLKAYHPFIYERPVTQSVSACPKWKEAGGERVLQEPAMLKVGAGGVTLTRIVSQLKPPVSLGDGRVVLWLDVVARDATGKYLGKVSMEDEHSPTGMGMEGCDTTLEPSRKTAFVVTRRCTYAVGAACNFLPSDTTRTVVKWDGQKLVEEDKVIEKRELNYDKDCAE</sequence>
<dbReference type="Proteomes" id="UP000183760">
    <property type="component" value="Unassembled WGS sequence"/>
</dbReference>
<evidence type="ECO:0008006" key="6">
    <source>
        <dbReference type="Google" id="ProtNLM"/>
    </source>
</evidence>